<evidence type="ECO:0000256" key="2">
    <source>
        <dbReference type="ARBA" id="ARBA00004173"/>
    </source>
</evidence>
<dbReference type="GO" id="GO:0006264">
    <property type="term" value="P:mitochondrial DNA replication"/>
    <property type="evidence" value="ECO:0007669"/>
    <property type="project" value="UniProtKB-ARBA"/>
</dbReference>
<evidence type="ECO:0000313" key="17">
    <source>
        <dbReference type="EMBL" id="CDP33536.1"/>
    </source>
</evidence>
<evidence type="ECO:0000256" key="3">
    <source>
        <dbReference type="ARBA" id="ARBA00007705"/>
    </source>
</evidence>
<evidence type="ECO:0000256" key="9">
    <source>
        <dbReference type="ARBA" id="ARBA00022932"/>
    </source>
</evidence>
<dbReference type="PANTHER" id="PTHR10267:SF0">
    <property type="entry name" value="DNA POLYMERASE SUBUNIT GAMMA-1"/>
    <property type="match status" value="1"/>
</dbReference>
<dbReference type="SMART" id="SM00482">
    <property type="entry name" value="POLAc"/>
    <property type="match status" value="1"/>
</dbReference>
<comment type="subcellular location">
    <subcellularLocation>
        <location evidence="2">Mitochondrion</location>
    </subcellularLocation>
</comment>
<dbReference type="Gene3D" id="3.30.70.370">
    <property type="match status" value="1"/>
</dbReference>
<comment type="similarity">
    <text evidence="3">Belongs to the DNA polymerase type-A family.</text>
</comment>
<keyword evidence="10" id="KW-0238">DNA-binding</keyword>
<gene>
    <name evidence="17" type="ORF">GNLVRS02_ARAD1A11572g</name>
</gene>
<comment type="catalytic activity">
    <reaction evidence="13">
        <text>DNA(n) + a 2'-deoxyribonucleoside 5'-triphosphate = DNA(n+1) + diphosphate</text>
        <dbReference type="Rhea" id="RHEA:22508"/>
        <dbReference type="Rhea" id="RHEA-COMP:17339"/>
        <dbReference type="Rhea" id="RHEA-COMP:17340"/>
        <dbReference type="ChEBI" id="CHEBI:33019"/>
        <dbReference type="ChEBI" id="CHEBI:61560"/>
        <dbReference type="ChEBI" id="CHEBI:173112"/>
        <dbReference type="EC" id="2.7.7.7"/>
    </reaction>
</comment>
<accession>A0A060T2W1</accession>
<evidence type="ECO:0000256" key="8">
    <source>
        <dbReference type="ARBA" id="ARBA00022842"/>
    </source>
</evidence>
<dbReference type="Pfam" id="PF18136">
    <property type="entry name" value="DNApol_Exo"/>
    <property type="match status" value="1"/>
</dbReference>
<feature type="domain" description="DNA-directed DNA polymerase family A palm" evidence="16">
    <location>
        <begin position="656"/>
        <end position="886"/>
    </location>
</feature>
<dbReference type="EC" id="2.7.7.7" evidence="4"/>
<evidence type="ECO:0000256" key="12">
    <source>
        <dbReference type="ARBA" id="ARBA00031966"/>
    </source>
</evidence>
<dbReference type="InterPro" id="IPR041336">
    <property type="entry name" value="DNApol_Exo"/>
</dbReference>
<evidence type="ECO:0000259" key="16">
    <source>
        <dbReference type="SMART" id="SM00482"/>
    </source>
</evidence>
<evidence type="ECO:0000256" key="6">
    <source>
        <dbReference type="ARBA" id="ARBA00022695"/>
    </source>
</evidence>
<dbReference type="GO" id="GO:0005760">
    <property type="term" value="C:gamma DNA polymerase complex"/>
    <property type="evidence" value="ECO:0007669"/>
    <property type="project" value="InterPro"/>
</dbReference>
<dbReference type="GO" id="GO:0003677">
    <property type="term" value="F:DNA binding"/>
    <property type="evidence" value="ECO:0007669"/>
    <property type="project" value="UniProtKB-KW"/>
</dbReference>
<evidence type="ECO:0000256" key="4">
    <source>
        <dbReference type="ARBA" id="ARBA00012417"/>
    </source>
</evidence>
<dbReference type="EMBL" id="HG937691">
    <property type="protein sequence ID" value="CDP33536.1"/>
    <property type="molecule type" value="Genomic_DNA"/>
</dbReference>
<proteinExistence type="inferred from homology"/>
<keyword evidence="5" id="KW-0808">Transferase</keyword>
<keyword evidence="8" id="KW-0460">Magnesium</keyword>
<evidence type="ECO:0000256" key="5">
    <source>
        <dbReference type="ARBA" id="ARBA00022679"/>
    </source>
</evidence>
<dbReference type="FunFam" id="1.10.150.20:FF:000035">
    <property type="entry name" value="DNA polymerase gamma, mitochondrial"/>
    <property type="match status" value="1"/>
</dbReference>
<evidence type="ECO:0000256" key="13">
    <source>
        <dbReference type="ARBA" id="ARBA00049244"/>
    </source>
</evidence>
<dbReference type="PRINTS" id="PR00867">
    <property type="entry name" value="DNAPOLG"/>
</dbReference>
<reference evidence="17" key="1">
    <citation type="submission" date="2014-02" db="EMBL/GenBank/DDBJ databases">
        <authorList>
            <person name="Genoscope - CEA"/>
        </authorList>
    </citation>
    <scope>NUCLEOTIDE SEQUENCE</scope>
    <source>
        <strain evidence="17">LS3</strain>
    </source>
</reference>
<evidence type="ECO:0000256" key="14">
    <source>
        <dbReference type="ARBA" id="ARBA00057053"/>
    </source>
</evidence>
<evidence type="ECO:0000256" key="10">
    <source>
        <dbReference type="ARBA" id="ARBA00023125"/>
    </source>
</evidence>
<evidence type="ECO:0000256" key="11">
    <source>
        <dbReference type="ARBA" id="ARBA00023128"/>
    </source>
</evidence>
<organism evidence="17">
    <name type="scientific">Blastobotrys adeninivorans</name>
    <name type="common">Yeast</name>
    <name type="synonym">Arxula adeninivorans</name>
    <dbReference type="NCBI Taxonomy" id="409370"/>
    <lineage>
        <taxon>Eukaryota</taxon>
        <taxon>Fungi</taxon>
        <taxon>Dikarya</taxon>
        <taxon>Ascomycota</taxon>
        <taxon>Saccharomycotina</taxon>
        <taxon>Dipodascomycetes</taxon>
        <taxon>Dipodascales</taxon>
        <taxon>Trichomonascaceae</taxon>
        <taxon>Blastobotrys</taxon>
    </lineage>
</organism>
<comment type="function">
    <text evidence="14">Involved in the replication of mitochondrial DNA.</text>
</comment>
<dbReference type="SUPFAM" id="SSF56672">
    <property type="entry name" value="DNA/RNA polymerases"/>
    <property type="match status" value="1"/>
</dbReference>
<dbReference type="InterPro" id="IPR012337">
    <property type="entry name" value="RNaseH-like_sf"/>
</dbReference>
<keyword evidence="7" id="KW-0235">DNA replication</keyword>
<evidence type="ECO:0000256" key="7">
    <source>
        <dbReference type="ARBA" id="ARBA00022705"/>
    </source>
</evidence>
<dbReference type="SUPFAM" id="SSF53098">
    <property type="entry name" value="Ribonuclease H-like"/>
    <property type="match status" value="1"/>
</dbReference>
<dbReference type="Gene3D" id="1.10.150.20">
    <property type="entry name" value="5' to 3' exonuclease, C-terminal subdomain"/>
    <property type="match status" value="1"/>
</dbReference>
<dbReference type="PhylomeDB" id="A0A060T2W1"/>
<evidence type="ECO:0000256" key="1">
    <source>
        <dbReference type="ARBA" id="ARBA00001946"/>
    </source>
</evidence>
<reference evidence="17" key="2">
    <citation type="submission" date="2014-06" db="EMBL/GenBank/DDBJ databases">
        <title>The complete genome of Blastobotrys (Arxula) adeninivorans LS3 - a yeast of biotechnological interest.</title>
        <authorList>
            <person name="Kunze G."/>
            <person name="Gaillardin C."/>
            <person name="Czernicka M."/>
            <person name="Durrens P."/>
            <person name="Martin T."/>
            <person name="Boer E."/>
            <person name="Gabaldon T."/>
            <person name="Cruz J."/>
            <person name="Talla E."/>
            <person name="Marck C."/>
            <person name="Goffeau A."/>
            <person name="Barbe V."/>
            <person name="Baret P."/>
            <person name="Baronian K."/>
            <person name="Beier S."/>
            <person name="Bleykasten C."/>
            <person name="Bode R."/>
            <person name="Casaregola S."/>
            <person name="Despons L."/>
            <person name="Fairhead C."/>
            <person name="Giersberg M."/>
            <person name="Gierski P."/>
            <person name="Hahnel U."/>
            <person name="Hartmann A."/>
            <person name="Jankowska D."/>
            <person name="Jubin C."/>
            <person name="Jung P."/>
            <person name="Lafontaine I."/>
            <person name="Leh-Louis V."/>
            <person name="Lemaire M."/>
            <person name="Marcet-Houben M."/>
            <person name="Mascher M."/>
            <person name="Morel G."/>
            <person name="Richard G.-F."/>
            <person name="Riechen J."/>
            <person name="Sacerdot C."/>
            <person name="Sarkar A."/>
            <person name="Savel G."/>
            <person name="Schacherer J."/>
            <person name="Sherman D."/>
            <person name="Straub M.-L."/>
            <person name="Stein N."/>
            <person name="Thierry A."/>
            <person name="Trautwein-Schult A."/>
            <person name="Westhof E."/>
            <person name="Worch S."/>
            <person name="Dujon B."/>
            <person name="Souciet J.-L."/>
            <person name="Wincker P."/>
            <person name="Scholz U."/>
            <person name="Neuveglise N."/>
        </authorList>
    </citation>
    <scope>NUCLEOTIDE SEQUENCE</scope>
    <source>
        <strain evidence="17">LS3</strain>
    </source>
</reference>
<dbReference type="PANTHER" id="PTHR10267">
    <property type="entry name" value="DNA POLYMERASE SUBUNIT GAMMA-1"/>
    <property type="match status" value="1"/>
</dbReference>
<keyword evidence="11" id="KW-0496">Mitochondrion</keyword>
<dbReference type="Gene3D" id="3.30.420.390">
    <property type="match status" value="2"/>
</dbReference>
<keyword evidence="9" id="KW-0239">DNA-directed DNA polymerase</keyword>
<dbReference type="InterPro" id="IPR043502">
    <property type="entry name" value="DNA/RNA_pol_sf"/>
</dbReference>
<evidence type="ECO:0000256" key="15">
    <source>
        <dbReference type="ARBA" id="ARBA00069489"/>
    </source>
</evidence>
<name>A0A060T2W1_BLAAD</name>
<dbReference type="GO" id="GO:0003887">
    <property type="term" value="F:DNA-directed DNA polymerase activity"/>
    <property type="evidence" value="ECO:0007669"/>
    <property type="project" value="UniProtKB-KW"/>
</dbReference>
<protein>
    <recommendedName>
        <fullName evidence="15">DNA polymerase gamma</fullName>
        <ecNumber evidence="4">2.7.7.7</ecNumber>
    </recommendedName>
    <alternativeName>
        <fullName evidence="12">Mitochondrial DNA polymerase catalytic subunit</fullName>
    </alternativeName>
</protein>
<dbReference type="FunFam" id="3.30.420.390:FF:000003">
    <property type="entry name" value="DNA polymerase gamma, mitochondrial"/>
    <property type="match status" value="1"/>
</dbReference>
<sequence>MMPCRAYIRLNWRAYSTSRSSCAKRINQELKSRPNVNPVGIQQLDESMRKAVFGVSNRKPSEGLLHLAERHLFTHGLLGKKTSISEPVTFPVPKLLGKSLDEHFYKIGTDSSEPYRTKALKFANVNVPEPPSSDWVHQSGWTRYERGKAPQSVPMPLEDQLVFDVEVLYKHSDYAVMATAVSPNAWYAWISPWILGESDKPEHLIPVADPKSQAIIVGHNVGYDRKRVKEEYHIDGTTNFYLDTMSLHIAVNGMCSQQRPKWMKMNKLRKKEQESEEFSDDLEENPWFVHSSLNSLADVARLHCGIEVDKSARDLFGELDRHQVREQLDELLTYCANDVVVTHKVYQKVLPSFLNVCPHPVSFAGFRHISNLFLPINQQWERYLKSAERCYEEATEIIRTRLVQLAEEAVKLKDQPEVFQNDPWLSQLDWTIKPIRMVKSKKKGEPDRPAARQKLPGMPEWYKSLFPTANSDMKISIRGRIAPILLRLQWDGNPLLWTDTYGWIFRVHVDNATKYQKLNYSRCDMNDQDLRFKDDKYGAYFRVPHKDGPSARCTNPMAKTYVHYFDQGVLYSEYDYAKQAIALNVQLSYWIAARDRINNQMPVYSDVANMGVPVSSGNPKEFGIIVPRTIPMGTITRRAVEDTWMTASNAKKNRIGSELKAMIQAPPGYAFVGADVDSEELWIASLIGDSQFGIHGGTAIGWMTLEGSKKEGSDMHSKTASILNISRNEAKIFNYGRIYGAGLKFAVTLLRQFNPLVSNEDATATATKLYEATKGKRKKSSVFGGKQVWYGGSESVVFNRLEEMAEHDTPRTPVLGASITEALMKGNLGPSYFLPSRINWSIQSSGVDYLHLLTTSMDYLIKRYGLRARLSITVHDEIRYLAKEEDKYKVALALQISNLWTRAMFCQQVGIDNVPQSCAFFSLVDIDRVMRKEVDLDCVTPSHPEAIPPGESITIQQLLEKVPQLKEPEDTTAETKAWLQKVEETKYCPRTPVVSSLGNSDHLPQYLQAQVTTDSKEFRKMERSVKKTRKDQSFDIMGTAEMPIWQRSRTSEHGNPLMTISKQRRPTVTDIEIHEILNQPDWYKMKDNPVIDIMSDTQRRPVR</sequence>
<dbReference type="InterPro" id="IPR002297">
    <property type="entry name" value="DNA-dir_DNA_pol_A_mt"/>
</dbReference>
<dbReference type="AlphaFoldDB" id="A0A060T2W1"/>
<dbReference type="InterPro" id="IPR001098">
    <property type="entry name" value="DNA-dir_DNA_pol_A_palm_dom"/>
</dbReference>
<keyword evidence="6" id="KW-0548">Nucleotidyltransferase</keyword>
<dbReference type="GO" id="GO:0008408">
    <property type="term" value="F:3'-5' exonuclease activity"/>
    <property type="evidence" value="ECO:0007669"/>
    <property type="project" value="TreeGrafter"/>
</dbReference>
<dbReference type="Pfam" id="PF00476">
    <property type="entry name" value="DNA_pol_A"/>
    <property type="match status" value="1"/>
</dbReference>
<comment type="cofactor">
    <cofactor evidence="1">
        <name>Mg(2+)</name>
        <dbReference type="ChEBI" id="CHEBI:18420"/>
    </cofactor>
</comment>